<dbReference type="InterPro" id="IPR013105">
    <property type="entry name" value="TPR_2"/>
</dbReference>
<dbReference type="SUPFAM" id="SSF53335">
    <property type="entry name" value="S-adenosyl-L-methionine-dependent methyltransferases"/>
    <property type="match status" value="1"/>
</dbReference>
<evidence type="ECO:0000313" key="6">
    <source>
        <dbReference type="Proteomes" id="UP000004662"/>
    </source>
</evidence>
<dbReference type="Pfam" id="PF13181">
    <property type="entry name" value="TPR_8"/>
    <property type="match status" value="1"/>
</dbReference>
<keyword evidence="2 3" id="KW-0802">TPR repeat</keyword>
<dbReference type="GO" id="GO:0032259">
    <property type="term" value="P:methylation"/>
    <property type="evidence" value="ECO:0007669"/>
    <property type="project" value="UniProtKB-KW"/>
</dbReference>
<name>G7QB32_9BACT</name>
<evidence type="ECO:0000256" key="1">
    <source>
        <dbReference type="ARBA" id="ARBA00022737"/>
    </source>
</evidence>
<sequence length="786" mass="85182">MQTQAHPVEMAMVPSRTEKLDVVALYNAGLFAETEERATDLTRRFPSDVFGWSLLGTLHLRLGQSGPAVASLKKAAALAPDVSDIHNNLGIALAEAGCLDEALTCYGQALALDPASVRALTNQGAAFEAAGRPHEAAASYRQAIALSPDQARSHYNLGNALKDLGRLQEAEAAYAAAVALAPDYAYALTNRGITLRELGRPDAALACARAALAADPTLAQALDLLAACLLDQGDDPGAALELVVRSLEQGPGLEARRLYCECLRRLPPWQADAGVRDAAARALAEPWTRPELLAAPACRLLEHHEALGPAVTRAAAAWPNRLDREALFGPQGPQAWGREPLVESLLAATPVCTVPLERFLTQARTVLLATAEGAAARPPEADALGFYASLARQCHVNEYAFAVAEEEETRARALRDALEAALTADRDIPALLVVAVAAYFPLHTLEAAERLPARPWPGPVEALLTQQVREPAEEQGYREDTPGLTAIVDAVSQRVRLQYEENPYPRWIKAAPVDAPVLFDAYLRRRFPRAVFAPLGARDGLDVLVAGCGTGQHALETARRFRGARVLAVDLSLASLGYARRKTRELGVGGIEYAQADILGLSDLGRRFDVIESSGVLHHLADPLAGWRVLVSLLRPGGCMRLGLYSDIARRGIVRARAYLFARGYTATAESMRRCRQELLGLPADDPLRRILLNDFFSISGCRDLLFHVCEHCTTPLGLKAFLAENGLTLLGFDLDVPALEAYRRRFPGDPAATDLSNWHYFEEDNPDTFIEMYQFWVQKTAGPPA</sequence>
<dbReference type="Pfam" id="PF13649">
    <property type="entry name" value="Methyltransf_25"/>
    <property type="match status" value="1"/>
</dbReference>
<gene>
    <name evidence="5" type="ORF">DFW101_2770</name>
</gene>
<dbReference type="PANTHER" id="PTHR44858:SF1">
    <property type="entry name" value="UDP-N-ACETYLGLUCOSAMINE--PEPTIDE N-ACETYLGLUCOSAMINYLTRANSFERASE SPINDLY-RELATED"/>
    <property type="match status" value="1"/>
</dbReference>
<dbReference type="InterPro" id="IPR011990">
    <property type="entry name" value="TPR-like_helical_dom_sf"/>
</dbReference>
<keyword evidence="5" id="KW-0489">Methyltransferase</keyword>
<feature type="repeat" description="TPR" evidence="3">
    <location>
        <begin position="117"/>
        <end position="150"/>
    </location>
</feature>
<dbReference type="AlphaFoldDB" id="G7QB32"/>
<feature type="domain" description="Methyltransferase" evidence="4">
    <location>
        <begin position="543"/>
        <end position="638"/>
    </location>
</feature>
<evidence type="ECO:0000256" key="2">
    <source>
        <dbReference type="ARBA" id="ARBA00022803"/>
    </source>
</evidence>
<dbReference type="Proteomes" id="UP000004662">
    <property type="component" value="Chromosome"/>
</dbReference>
<keyword evidence="1" id="KW-0677">Repeat</keyword>
<evidence type="ECO:0000313" key="5">
    <source>
        <dbReference type="EMBL" id="EHJ48774.1"/>
    </source>
</evidence>
<dbReference type="InterPro" id="IPR029063">
    <property type="entry name" value="SAM-dependent_MTases_sf"/>
</dbReference>
<feature type="repeat" description="TPR" evidence="3">
    <location>
        <begin position="151"/>
        <end position="184"/>
    </location>
</feature>
<dbReference type="PROSITE" id="PS50005">
    <property type="entry name" value="TPR"/>
    <property type="match status" value="3"/>
</dbReference>
<dbReference type="Gene3D" id="1.25.40.10">
    <property type="entry name" value="Tetratricopeptide repeat domain"/>
    <property type="match status" value="3"/>
</dbReference>
<dbReference type="EMBL" id="CM001368">
    <property type="protein sequence ID" value="EHJ48774.1"/>
    <property type="molecule type" value="Genomic_DNA"/>
</dbReference>
<dbReference type="InterPro" id="IPR041698">
    <property type="entry name" value="Methyltransf_25"/>
</dbReference>
<dbReference type="CDD" id="cd02440">
    <property type="entry name" value="AdoMet_MTases"/>
    <property type="match status" value="1"/>
</dbReference>
<dbReference type="Gene3D" id="3.40.50.150">
    <property type="entry name" value="Vaccinia Virus protein VP39"/>
    <property type="match status" value="1"/>
</dbReference>
<accession>G7QB32</accession>
<dbReference type="InterPro" id="IPR019734">
    <property type="entry name" value="TPR_rpt"/>
</dbReference>
<dbReference type="GO" id="GO:0008168">
    <property type="term" value="F:methyltransferase activity"/>
    <property type="evidence" value="ECO:0007669"/>
    <property type="project" value="UniProtKB-KW"/>
</dbReference>
<dbReference type="HOGENOM" id="CLU_013533_0_0_7"/>
<proteinExistence type="predicted"/>
<evidence type="ECO:0000259" key="4">
    <source>
        <dbReference type="Pfam" id="PF13649"/>
    </source>
</evidence>
<dbReference type="OrthoDB" id="101857at2"/>
<dbReference type="eggNOG" id="COG2227">
    <property type="taxonomic scope" value="Bacteria"/>
</dbReference>
<feature type="repeat" description="TPR" evidence="3">
    <location>
        <begin position="83"/>
        <end position="116"/>
    </location>
</feature>
<dbReference type="eggNOG" id="COG0457">
    <property type="taxonomic scope" value="Bacteria"/>
</dbReference>
<dbReference type="SUPFAM" id="SSF48452">
    <property type="entry name" value="TPR-like"/>
    <property type="match status" value="1"/>
</dbReference>
<dbReference type="PANTHER" id="PTHR44858">
    <property type="entry name" value="TETRATRICOPEPTIDE REPEAT PROTEIN 6"/>
    <property type="match status" value="1"/>
</dbReference>
<dbReference type="SMART" id="SM00028">
    <property type="entry name" value="TPR"/>
    <property type="match status" value="5"/>
</dbReference>
<dbReference type="InterPro" id="IPR050498">
    <property type="entry name" value="Ycf3"/>
</dbReference>
<organism evidence="5 6">
    <name type="scientific">Solidesulfovibrio carbinoliphilus subsp. oakridgensis</name>
    <dbReference type="NCBI Taxonomy" id="694327"/>
    <lineage>
        <taxon>Bacteria</taxon>
        <taxon>Pseudomonadati</taxon>
        <taxon>Thermodesulfobacteriota</taxon>
        <taxon>Desulfovibrionia</taxon>
        <taxon>Desulfovibrionales</taxon>
        <taxon>Desulfovibrionaceae</taxon>
        <taxon>Solidesulfovibrio</taxon>
    </lineage>
</organism>
<protein>
    <submittedName>
        <fullName evidence="5">Methyltransferase type 11</fullName>
    </submittedName>
</protein>
<dbReference type="RefSeq" id="WP_009182134.1">
    <property type="nucleotide sequence ID" value="NZ_CM001368.1"/>
</dbReference>
<dbReference type="Pfam" id="PF13432">
    <property type="entry name" value="TPR_16"/>
    <property type="match status" value="2"/>
</dbReference>
<evidence type="ECO:0000256" key="3">
    <source>
        <dbReference type="PROSITE-ProRule" id="PRU00339"/>
    </source>
</evidence>
<keyword evidence="5" id="KW-0808">Transferase</keyword>
<dbReference type="Pfam" id="PF07719">
    <property type="entry name" value="TPR_2"/>
    <property type="match status" value="1"/>
</dbReference>
<keyword evidence="6" id="KW-1185">Reference proteome</keyword>
<dbReference type="STRING" id="694327.DFW101_2770"/>
<reference evidence="6" key="1">
    <citation type="journal article" date="2015" name="Genome Announc.">
        <title>High-Quality Draft Genome Sequence of Desulfovibrio carbinoliphilus FW-101-2B, an Organic Acid-Oxidizing Sulfate-Reducing Bacterium Isolated from Uranium(VI)-Contaminated Groundwater.</title>
        <authorList>
            <person name="Ramsay B.D."/>
            <person name="Hwang C."/>
            <person name="Woo H.L."/>
            <person name="Carroll S.L."/>
            <person name="Lucas S."/>
            <person name="Han J."/>
            <person name="Lapidus A.L."/>
            <person name="Cheng J.F."/>
            <person name="Goodwin L.A."/>
            <person name="Pitluck S."/>
            <person name="Peters L."/>
            <person name="Chertkov O."/>
            <person name="Held B."/>
            <person name="Detter J.C."/>
            <person name="Han C.S."/>
            <person name="Tapia R."/>
            <person name="Land M.L."/>
            <person name="Hauser L.J."/>
            <person name="Kyrpides N.C."/>
            <person name="Ivanova N.N."/>
            <person name="Mikhailova N."/>
            <person name="Pagani I."/>
            <person name="Woyke T."/>
            <person name="Arkin A.P."/>
            <person name="Dehal P."/>
            <person name="Chivian D."/>
            <person name="Criddle C.S."/>
            <person name="Wu W."/>
            <person name="Chakraborty R."/>
            <person name="Hazen T.C."/>
            <person name="Fields M.W."/>
        </authorList>
    </citation>
    <scope>NUCLEOTIDE SEQUENCE [LARGE SCALE GENOMIC DNA]</scope>
    <source>
        <strain evidence="6">FW-101-2B</strain>
    </source>
</reference>